<feature type="domain" description="PB1" evidence="5">
    <location>
        <begin position="683"/>
        <end position="763"/>
    </location>
</feature>
<dbReference type="SUPFAM" id="SSF54277">
    <property type="entry name" value="CAD &amp; PB1 domains"/>
    <property type="match status" value="1"/>
</dbReference>
<keyword evidence="4" id="KW-0472">Membrane</keyword>
<dbReference type="InterPro" id="IPR053793">
    <property type="entry name" value="PB1-like"/>
</dbReference>
<keyword evidence="4" id="KW-0812">Transmembrane</keyword>
<keyword evidence="7" id="KW-1185">Reference proteome</keyword>
<keyword evidence="4" id="KW-1133">Transmembrane helix</keyword>
<dbReference type="PROSITE" id="PS51745">
    <property type="entry name" value="PB1"/>
    <property type="match status" value="1"/>
</dbReference>
<feature type="transmembrane region" description="Helical" evidence="4">
    <location>
        <begin position="165"/>
        <end position="191"/>
    </location>
</feature>
<reference evidence="7" key="1">
    <citation type="submission" date="2014-09" db="EMBL/GenBank/DDBJ databases">
        <authorList>
            <person name="Mudge J."/>
            <person name="Ramaraj T."/>
            <person name="Lindquist I.E."/>
            <person name="Bharti A.K."/>
            <person name="Sundararajan A."/>
            <person name="Cameron C.T."/>
            <person name="Woodward J.E."/>
            <person name="May G.D."/>
            <person name="Brubaker C."/>
            <person name="Broadhvest J."/>
            <person name="Wilkins T.A."/>
        </authorList>
    </citation>
    <scope>NUCLEOTIDE SEQUENCE</scope>
    <source>
        <strain evidence="7">cv. AKA8401</strain>
    </source>
</reference>
<dbReference type="InterPro" id="IPR000270">
    <property type="entry name" value="PB1_dom"/>
</dbReference>
<feature type="transmembrane region" description="Helical" evidence="4">
    <location>
        <begin position="130"/>
        <end position="153"/>
    </location>
</feature>
<dbReference type="InterPro" id="IPR044517">
    <property type="entry name" value="PHOX1-4"/>
</dbReference>
<dbReference type="InterPro" id="IPR019734">
    <property type="entry name" value="TPR_rpt"/>
</dbReference>
<dbReference type="Gene3D" id="1.25.40.10">
    <property type="entry name" value="Tetratricopeptide repeat domain"/>
    <property type="match status" value="1"/>
</dbReference>
<evidence type="ECO:0000313" key="6">
    <source>
        <dbReference type="EMBL" id="KHG09516.1"/>
    </source>
</evidence>
<keyword evidence="2 3" id="KW-0802">TPR repeat</keyword>
<dbReference type="EMBL" id="KN391283">
    <property type="protein sequence ID" value="KHG09516.1"/>
    <property type="molecule type" value="Genomic_DNA"/>
</dbReference>
<protein>
    <submittedName>
        <fullName evidence="6">Tetratricopeptide repeat protein 1</fullName>
    </submittedName>
</protein>
<evidence type="ECO:0000256" key="4">
    <source>
        <dbReference type="SAM" id="Phobius"/>
    </source>
</evidence>
<feature type="transmembrane region" description="Helical" evidence="4">
    <location>
        <begin position="197"/>
        <end position="221"/>
    </location>
</feature>
<feature type="transmembrane region" description="Helical" evidence="4">
    <location>
        <begin position="402"/>
        <end position="421"/>
    </location>
</feature>
<dbReference type="AlphaFoldDB" id="A0A0B0NEQ1"/>
<dbReference type="Proteomes" id="UP000032142">
    <property type="component" value="Unassembled WGS sequence"/>
</dbReference>
<dbReference type="CDD" id="cd05992">
    <property type="entry name" value="PB1"/>
    <property type="match status" value="1"/>
</dbReference>
<dbReference type="Pfam" id="PF00564">
    <property type="entry name" value="PB1"/>
    <property type="match status" value="1"/>
</dbReference>
<evidence type="ECO:0000259" key="5">
    <source>
        <dbReference type="PROSITE" id="PS51745"/>
    </source>
</evidence>
<evidence type="ECO:0000313" key="7">
    <source>
        <dbReference type="Proteomes" id="UP000032142"/>
    </source>
</evidence>
<dbReference type="SMART" id="SM00666">
    <property type="entry name" value="PB1"/>
    <property type="match status" value="1"/>
</dbReference>
<sequence length="1140" mass="127970">MVMNLSWSSLSFTPVMITFLFLSTFLTFSHGVSVSLSPTPLAQQLTSGKVNGSEAKSAVELSWGITRRSVVDVPIGQPLPPLEVTTSSLALAAERTYRKDPLNGFKRYTGGWDIRERHYWASVAYTAVPLFAIAAIWFVGFGLCLLLVCIFYFCCKRQPYGYSQIAYATSLVFLVLFTIAAILGCIVLYVGQDSLVILGWLLVTGTFILCGTFLVLHNVAADTCVAMHDWMQNPTAHTALDDILPCVDNATTQETLLKSREVTSQLVEVINTVITNVSNINFSPNFPTMYFNQSGPLVPVLCNPFSADLTERTCTAGELNADNATEVWRNYVCQVSPTGICTTTGRITPALYDQMTAAVNVGSALYNYAPFLVQLQDCTFVRETFTGVYVEHCPGLRRYSRWVYIGLVMVSTAVMLSLIFWKMGKPTGKKKFQETGKKVMEANKQNKGAAADRTSKAFDEDTAIFINMSQELKEEGNRLFQKRDHEGAMLKYEKALNLLPKAHIDVAHLRSNMAACYMQLGLGEYPRAINECNLALEVSPKYTKALLRRARCYETLNRLDLAYRDVYNVLTIEPNNSSALEVLDSVKKAMDEKGVTVNENEPGFFDNDPSGASRLRKVVQEKLKKKKNKGKFVEKDEKTDDKVTEEKKAEDKVSVVKEVKDKEIVVKTVEEEKKTVEEEKAITKTVKLVFGDDIRWAQLPVNCTVNLVRDIIRDRFPGLQGILVKYMDPEGDLVTMTSTDDLRLAESVGGLSGGSLRFFIVEVSPDQEPAYEGVSKEDMVKGEEKLSDVVENGEAIKGKSMEDWIVQFALLFKNHVGFDSDSYLDLHELGMRLYSEAMADTVTSEDAQELFEIVADKFQEMAALALFNWGNVHMSRARKHVILTDDGSRESMLAQVKIAYEWAQKEYVLAAKRYEEALKIKPDFHEGLLALGQQQFEQAKLHWYHAVASKINLESGPSEEVLKLYNKAEDSMEKGMQIWEEMEEQRLNGLSKIDKYNTQLQKMGLDELFKDVSAEEAAEKAANMSSQIYLLWGTLLYERSVVEYKIGLPTWEECLEVAVEKFELAGASPIDLAVMIKNHCSNQTASEGLGFKIDEIVQAWNEMSYIFVHGLFLSVWLVVCYGSKEQKLVNCEFDIGRCNL</sequence>
<evidence type="ECO:0000256" key="3">
    <source>
        <dbReference type="PROSITE-ProRule" id="PRU00339"/>
    </source>
</evidence>
<dbReference type="PANTHER" id="PTHR46183:SF4">
    <property type="entry name" value="PROTEIN PHOX4"/>
    <property type="match status" value="1"/>
</dbReference>
<evidence type="ECO:0000256" key="1">
    <source>
        <dbReference type="ARBA" id="ARBA00022737"/>
    </source>
</evidence>
<dbReference type="PANTHER" id="PTHR46183">
    <property type="entry name" value="PROTEIN CLMP1"/>
    <property type="match status" value="1"/>
</dbReference>
<name>A0A0B0NEQ1_GOSAR</name>
<dbReference type="SUPFAM" id="SSF48452">
    <property type="entry name" value="TPR-like"/>
    <property type="match status" value="2"/>
</dbReference>
<accession>A0A0B0NEQ1</accession>
<organism evidence="6 7">
    <name type="scientific">Gossypium arboreum</name>
    <name type="common">Tree cotton</name>
    <name type="synonym">Gossypium nanking</name>
    <dbReference type="NCBI Taxonomy" id="29729"/>
    <lineage>
        <taxon>Eukaryota</taxon>
        <taxon>Viridiplantae</taxon>
        <taxon>Streptophyta</taxon>
        <taxon>Embryophyta</taxon>
        <taxon>Tracheophyta</taxon>
        <taxon>Spermatophyta</taxon>
        <taxon>Magnoliopsida</taxon>
        <taxon>eudicotyledons</taxon>
        <taxon>Gunneridae</taxon>
        <taxon>Pentapetalae</taxon>
        <taxon>rosids</taxon>
        <taxon>malvids</taxon>
        <taxon>Malvales</taxon>
        <taxon>Malvaceae</taxon>
        <taxon>Malvoideae</taxon>
        <taxon>Gossypium</taxon>
    </lineage>
</organism>
<dbReference type="Gene3D" id="3.10.20.90">
    <property type="entry name" value="Phosphatidylinositol 3-kinase Catalytic Subunit, Chain A, domain 1"/>
    <property type="match status" value="1"/>
</dbReference>
<dbReference type="PROSITE" id="PS50005">
    <property type="entry name" value="TPR"/>
    <property type="match status" value="1"/>
</dbReference>
<dbReference type="SMART" id="SM00028">
    <property type="entry name" value="TPR"/>
    <property type="match status" value="4"/>
</dbReference>
<gene>
    <name evidence="6" type="ORF">F383_01908</name>
</gene>
<feature type="repeat" description="TPR" evidence="3">
    <location>
        <begin position="469"/>
        <end position="502"/>
    </location>
</feature>
<dbReference type="InterPro" id="IPR011990">
    <property type="entry name" value="TPR-like_helical_dom_sf"/>
</dbReference>
<evidence type="ECO:0000256" key="2">
    <source>
        <dbReference type="ARBA" id="ARBA00022803"/>
    </source>
</evidence>
<proteinExistence type="predicted"/>
<keyword evidence="1" id="KW-0677">Repeat</keyword>